<feature type="compositionally biased region" description="Polar residues" evidence="2">
    <location>
        <begin position="541"/>
        <end position="553"/>
    </location>
</feature>
<feature type="compositionally biased region" description="Low complexity" evidence="2">
    <location>
        <begin position="516"/>
        <end position="540"/>
    </location>
</feature>
<feature type="transmembrane region" description="Helical" evidence="3">
    <location>
        <begin position="15"/>
        <end position="38"/>
    </location>
</feature>
<dbReference type="Proteomes" id="UP000886724">
    <property type="component" value="Unassembled WGS sequence"/>
</dbReference>
<protein>
    <submittedName>
        <fullName evidence="5">VanW family protein</fullName>
    </submittedName>
</protein>
<dbReference type="EMBL" id="DXET01000155">
    <property type="protein sequence ID" value="HIX81721.1"/>
    <property type="molecule type" value="Genomic_DNA"/>
</dbReference>
<proteinExistence type="predicted"/>
<evidence type="ECO:0000256" key="3">
    <source>
        <dbReference type="SAM" id="Phobius"/>
    </source>
</evidence>
<sequence length="553" mass="61353">MSKLKMPKLKMNKRAFILTAGIIVLIFIIYIGLCFIASGNDFISNTTINNTDVGKMTSQEATTALQDQFNKDIKNPNLTLTIDKQEYQINLQDNLQFDISNKVEKIAKQSDNFFTRGYNYLFNHDHTIGVEITNDDILSNQISNSNILTYNTATKTEYEIKDNEVVFTKGKSGKTAELKSVIKTIKDALNDYDFKDKIEYKPVDHDLTKDKEMETLHKELANRASNATLDKNNNYAIVDGQVGASFDLKKATKLYNQTPEGKQFSVDAKIIQPKISKETLEQNLFKDVLGSYTTNVSGTAVRKKNVRLSGEKCNNIILLPGEEFSYNNTVGKRTKENGFGEAAAYLNGETVQEVGGGICQTSSTLYNAVLLSNLEVTERTNHTYVSGYVPIGRDATVSWGGPDFKFKNDKEYPIKIVMSYANNKITAQIYGTNVDNTYVKITSKQLSSTPYTTKYEDDPTLLEGQTAVKQKGTNGSKAQSWRNVYDANGNLISSKKEAYSVYKGHEEIILRGTMKAPATPTAPASDPATPATPPADNNTTEGNQPTQPQTPAQ</sequence>
<dbReference type="PROSITE" id="PS51109">
    <property type="entry name" value="G5"/>
    <property type="match status" value="1"/>
</dbReference>
<dbReference type="InterPro" id="IPR052913">
    <property type="entry name" value="Glycopeptide_resist_protein"/>
</dbReference>
<dbReference type="InterPro" id="IPR007391">
    <property type="entry name" value="Vancomycin_resist_VanW"/>
</dbReference>
<comment type="caution">
    <text evidence="5">The sequence shown here is derived from an EMBL/GenBank/DDBJ whole genome shotgun (WGS) entry which is preliminary data.</text>
</comment>
<evidence type="ECO:0000313" key="5">
    <source>
        <dbReference type="EMBL" id="HIX81721.1"/>
    </source>
</evidence>
<name>A0A9D1XM35_9FIRM</name>
<keyword evidence="3" id="KW-0472">Membrane</keyword>
<dbReference type="AlphaFoldDB" id="A0A9D1XM35"/>
<keyword evidence="3" id="KW-0812">Transmembrane</keyword>
<dbReference type="PANTHER" id="PTHR35788">
    <property type="entry name" value="EXPORTED PROTEIN-RELATED"/>
    <property type="match status" value="1"/>
</dbReference>
<dbReference type="Pfam" id="PF04294">
    <property type="entry name" value="VanW"/>
    <property type="match status" value="1"/>
</dbReference>
<accession>A0A9D1XM35</accession>
<organism evidence="5 6">
    <name type="scientific">Candidatus Erysipelatoclostridium merdavium</name>
    <dbReference type="NCBI Taxonomy" id="2838566"/>
    <lineage>
        <taxon>Bacteria</taxon>
        <taxon>Bacillati</taxon>
        <taxon>Bacillota</taxon>
        <taxon>Erysipelotrichia</taxon>
        <taxon>Erysipelotrichales</taxon>
        <taxon>Erysipelotrichales incertae sedis</taxon>
    </lineage>
</organism>
<keyword evidence="1" id="KW-0732">Signal</keyword>
<feature type="domain" description="G5" evidence="4">
    <location>
        <begin position="434"/>
        <end position="515"/>
    </location>
</feature>
<gene>
    <name evidence="5" type="ORF">H9980_07095</name>
</gene>
<keyword evidence="3" id="KW-1133">Transmembrane helix</keyword>
<dbReference type="Gene3D" id="2.20.230.10">
    <property type="entry name" value="Resuscitation-promoting factor rpfb"/>
    <property type="match status" value="1"/>
</dbReference>
<evidence type="ECO:0000313" key="6">
    <source>
        <dbReference type="Proteomes" id="UP000886724"/>
    </source>
</evidence>
<dbReference type="PANTHER" id="PTHR35788:SF1">
    <property type="entry name" value="EXPORTED PROTEIN"/>
    <property type="match status" value="1"/>
</dbReference>
<evidence type="ECO:0000256" key="1">
    <source>
        <dbReference type="ARBA" id="ARBA00022729"/>
    </source>
</evidence>
<feature type="region of interest" description="Disordered" evidence="2">
    <location>
        <begin position="512"/>
        <end position="553"/>
    </location>
</feature>
<dbReference type="InterPro" id="IPR011098">
    <property type="entry name" value="G5_dom"/>
</dbReference>
<reference evidence="5" key="2">
    <citation type="submission" date="2021-04" db="EMBL/GenBank/DDBJ databases">
        <authorList>
            <person name="Gilroy R."/>
        </authorList>
    </citation>
    <scope>NUCLEOTIDE SEQUENCE</scope>
    <source>
        <strain evidence="5">ChiGjej1B1-14440</strain>
    </source>
</reference>
<dbReference type="SMART" id="SM01208">
    <property type="entry name" value="G5"/>
    <property type="match status" value="1"/>
</dbReference>
<evidence type="ECO:0000256" key="2">
    <source>
        <dbReference type="SAM" id="MobiDB-lite"/>
    </source>
</evidence>
<reference evidence="5" key="1">
    <citation type="journal article" date="2021" name="PeerJ">
        <title>Extensive microbial diversity within the chicken gut microbiome revealed by metagenomics and culture.</title>
        <authorList>
            <person name="Gilroy R."/>
            <person name="Ravi A."/>
            <person name="Getino M."/>
            <person name="Pursley I."/>
            <person name="Horton D.L."/>
            <person name="Alikhan N.F."/>
            <person name="Baker D."/>
            <person name="Gharbi K."/>
            <person name="Hall N."/>
            <person name="Watson M."/>
            <person name="Adriaenssens E.M."/>
            <person name="Foster-Nyarko E."/>
            <person name="Jarju S."/>
            <person name="Secka A."/>
            <person name="Antonio M."/>
            <person name="Oren A."/>
            <person name="Chaudhuri R.R."/>
            <person name="La Ragione R."/>
            <person name="Hildebrand F."/>
            <person name="Pallen M.J."/>
        </authorList>
    </citation>
    <scope>NUCLEOTIDE SEQUENCE</scope>
    <source>
        <strain evidence="5">ChiGjej1B1-14440</strain>
    </source>
</reference>
<evidence type="ECO:0000259" key="4">
    <source>
        <dbReference type="PROSITE" id="PS51109"/>
    </source>
</evidence>
<dbReference type="Pfam" id="PF07501">
    <property type="entry name" value="G5"/>
    <property type="match status" value="1"/>
</dbReference>